<proteinExistence type="predicted"/>
<organism evidence="1">
    <name type="scientific">marine sediment metagenome</name>
    <dbReference type="NCBI Taxonomy" id="412755"/>
    <lineage>
        <taxon>unclassified sequences</taxon>
        <taxon>metagenomes</taxon>
        <taxon>ecological metagenomes</taxon>
    </lineage>
</organism>
<accession>A0A0F9NTL7</accession>
<reference evidence="1" key="1">
    <citation type="journal article" date="2015" name="Nature">
        <title>Complex archaea that bridge the gap between prokaryotes and eukaryotes.</title>
        <authorList>
            <person name="Spang A."/>
            <person name="Saw J.H."/>
            <person name="Jorgensen S.L."/>
            <person name="Zaremba-Niedzwiedzka K."/>
            <person name="Martijn J."/>
            <person name="Lind A.E."/>
            <person name="van Eijk R."/>
            <person name="Schleper C."/>
            <person name="Guy L."/>
            <person name="Ettema T.J."/>
        </authorList>
    </citation>
    <scope>NUCLEOTIDE SEQUENCE</scope>
</reference>
<dbReference type="AlphaFoldDB" id="A0A0F9NTL7"/>
<protein>
    <submittedName>
        <fullName evidence="1">Uncharacterized protein</fullName>
    </submittedName>
</protein>
<sequence length="266" mass="30566">MSEVISYFGAEASGKTTLGFTAINAFSDGILVHFDFDLGRERAIWRFPEKMVARIQSVRFPEVPKWTMGSGAITKQWAEFETVYEQALNDPQVKVLFIDTGSQMHNLNSDEYLENYVKRNKPNRHQLQQIEFRIPNSRTRAKIVAARDAQKLLIISWYERPIYVEQFVQRPDGSMVKESVETGEKTHKGYGDIAYAVDQHMQLFLRNTNVDPVTGAQLAPPKLTSFVKFLKPNPPPIYGLELPEPTYKKMVRFVDGIKNLVMMEEE</sequence>
<evidence type="ECO:0000313" key="1">
    <source>
        <dbReference type="EMBL" id="KKN15402.1"/>
    </source>
</evidence>
<comment type="caution">
    <text evidence="1">The sequence shown here is derived from an EMBL/GenBank/DDBJ whole genome shotgun (WGS) entry which is preliminary data.</text>
</comment>
<dbReference type="EMBL" id="LAZR01003716">
    <property type="protein sequence ID" value="KKN15402.1"/>
    <property type="molecule type" value="Genomic_DNA"/>
</dbReference>
<gene>
    <name evidence="1" type="ORF">LCGC14_0986440</name>
</gene>
<name>A0A0F9NTL7_9ZZZZ</name>